<gene>
    <name evidence="1" type="ORF">MLD38_023207</name>
</gene>
<dbReference type="EMBL" id="CM042885">
    <property type="protein sequence ID" value="KAI4367472.1"/>
    <property type="molecule type" value="Genomic_DNA"/>
</dbReference>
<sequence length="1226" mass="131725">MNLLGHYVAGIEARLHARSLALLEDEPLHPGNILHKPPGGNSRPWGQTSQELSDGSVVFRFGDVGEMPGDELPVEVPIHSESSKETVSDVDLSIKGAGSIVPLEVTEEDWEEEADHDAGGMPADEPPVEASVNFEIIEEIFGNVDFSNVGAGTVVPLEVIEEDQEEEADHEAGGIPEDELPVEASVEFECRDKIVGNVVLSSVDARTVVPLEVIQEDQEVEADHNAGGMPEDEPPIEASVKFEEGDHDADGMPEDELPIEASVKFQSNDEIVGNVVLSSVGAGTVVPLEVIQEDQEVEAEDNADALPEDEAPVDVSANFESSMEIVSNVDLLTEDAGGVVPPEVVGEDHEEEVDCDVYEMPEGEPPVEASVNFKSSKVIVGNVDLSNEDSGSVVPLEAAGEDHKEEADRETDEMQEGEPPFEASVNFGRLKEMVSNVELSNEGAESVAPLDVTGEDREEEADHDANEMPEVEPPFEASVNFENSEEIVGNVDLLNEDVGSVTPLMVTGEDNKEKAVHDASEMPEGKPPVEASVNFDRIEEIVGNVDFSNEEVGSVAPLEVTGEDRKEEADRDVNEKPEGEPPFEAYVNFESSEEIVGNVDLSNEDAGSIVPIEVTEEDHKEEADHDANEMPESKPPVEVSVIFDSIEEIIGNEVLSNESAKSLIPLEVTKEDHEEEVDNDRIPLHALTKDIGSDAVDASSGVFPEEVEDQLSIHGNSDLQGDSHLVAATTLEGIELEDGPFQEIQLKSEASSRFASDLSIEETGNKHDEEDFTENSPEVSQSPVLLASDAVTEDNSSIEKNDLGTYLTIQGELGVTSDIDQAGDSLRLEKPDAIAEGTSQTSIGFDAEIANAVGYSEEQAKVNISNLPNEVEEEAGLNLANDLLSGQISHQSAVIPSSSLPEVEPSPSKEETDDILIDAPKEDINITLETQDDATSLDQEEEVENGKADAGFGVAVLVGHEEIQTEKADVKRKEALEMELCLASGVASLPHPSKESAGGDDVHFVRRNWLGIADGVGLWSMEGSGSSAYARELLENCLEILSTSISNTVTDPVEVVLRGARETHSSGLSTVMVASFDGQVLQVAGIGDSGFIVIRNGDVLEKSMPMLYEFNLPIQMHRDIDPSQLIKPYSVRLDEGDVIVLATNGLFDNLYDREIALIVSDCLQSDQGPDEMARVLAQRAREVGISESGRSPFADAAHATSYVGYSGGKLDDVTVVVSLVGRNPDS</sequence>
<name>A0ACB9QKX6_9MYRT</name>
<accession>A0ACB9QKX6</accession>
<evidence type="ECO:0000313" key="2">
    <source>
        <dbReference type="Proteomes" id="UP001057402"/>
    </source>
</evidence>
<reference evidence="2" key="1">
    <citation type="journal article" date="2023" name="Front. Plant Sci.">
        <title>Chromosomal-level genome assembly of Melastoma candidum provides insights into trichome evolution.</title>
        <authorList>
            <person name="Zhong Y."/>
            <person name="Wu W."/>
            <person name="Sun C."/>
            <person name="Zou P."/>
            <person name="Liu Y."/>
            <person name="Dai S."/>
            <person name="Zhou R."/>
        </authorList>
    </citation>
    <scope>NUCLEOTIDE SEQUENCE [LARGE SCALE GENOMIC DNA]</scope>
</reference>
<dbReference type="Proteomes" id="UP001057402">
    <property type="component" value="Chromosome 6"/>
</dbReference>
<evidence type="ECO:0000313" key="1">
    <source>
        <dbReference type="EMBL" id="KAI4367472.1"/>
    </source>
</evidence>
<comment type="caution">
    <text evidence="1">The sequence shown here is derived from an EMBL/GenBank/DDBJ whole genome shotgun (WGS) entry which is preliminary data.</text>
</comment>
<organism evidence="1 2">
    <name type="scientific">Melastoma candidum</name>
    <dbReference type="NCBI Taxonomy" id="119954"/>
    <lineage>
        <taxon>Eukaryota</taxon>
        <taxon>Viridiplantae</taxon>
        <taxon>Streptophyta</taxon>
        <taxon>Embryophyta</taxon>
        <taxon>Tracheophyta</taxon>
        <taxon>Spermatophyta</taxon>
        <taxon>Magnoliopsida</taxon>
        <taxon>eudicotyledons</taxon>
        <taxon>Gunneridae</taxon>
        <taxon>Pentapetalae</taxon>
        <taxon>rosids</taxon>
        <taxon>malvids</taxon>
        <taxon>Myrtales</taxon>
        <taxon>Melastomataceae</taxon>
        <taxon>Melastomatoideae</taxon>
        <taxon>Melastomateae</taxon>
        <taxon>Melastoma</taxon>
    </lineage>
</organism>
<proteinExistence type="predicted"/>
<protein>
    <submittedName>
        <fullName evidence="1">Uncharacterized protein</fullName>
    </submittedName>
</protein>
<keyword evidence="2" id="KW-1185">Reference proteome</keyword>